<keyword evidence="1" id="KW-1133">Transmembrane helix</keyword>
<feature type="transmembrane region" description="Helical" evidence="1">
    <location>
        <begin position="20"/>
        <end position="52"/>
    </location>
</feature>
<keyword evidence="3" id="KW-1185">Reference proteome</keyword>
<accession>A0ABT7ITR3</accession>
<name>A0ABT7ITR3_9ACTN</name>
<keyword evidence="1" id="KW-0812">Transmembrane</keyword>
<reference evidence="2 3" key="1">
    <citation type="submission" date="2023-05" db="EMBL/GenBank/DDBJ databases">
        <title>Streptomyces fuscus sp. nov., a brown-black pigment producing actinomyces isolated from dry sand of Sea duck farm.</title>
        <authorList>
            <person name="Xie J."/>
            <person name="Shen N."/>
        </authorList>
    </citation>
    <scope>NUCLEOTIDE SEQUENCE [LARGE SCALE GENOMIC DNA]</scope>
    <source>
        <strain evidence="2 3">GXMU-J15</strain>
    </source>
</reference>
<dbReference type="EMBL" id="JASJUS010000002">
    <property type="protein sequence ID" value="MDL2075479.1"/>
    <property type="molecule type" value="Genomic_DNA"/>
</dbReference>
<gene>
    <name evidence="2" type="ORF">QNN03_03380</name>
</gene>
<keyword evidence="1" id="KW-0472">Membrane</keyword>
<evidence type="ECO:0000313" key="3">
    <source>
        <dbReference type="Proteomes" id="UP001241926"/>
    </source>
</evidence>
<evidence type="ECO:0000313" key="2">
    <source>
        <dbReference type="EMBL" id="MDL2075479.1"/>
    </source>
</evidence>
<dbReference type="RefSeq" id="WP_093723147.1">
    <property type="nucleotide sequence ID" value="NZ_JASJUS010000002.1"/>
</dbReference>
<dbReference type="Proteomes" id="UP001241926">
    <property type="component" value="Unassembled WGS sequence"/>
</dbReference>
<organism evidence="2 3">
    <name type="scientific">Streptomyces fuscus</name>
    <dbReference type="NCBI Taxonomy" id="3048495"/>
    <lineage>
        <taxon>Bacteria</taxon>
        <taxon>Bacillati</taxon>
        <taxon>Actinomycetota</taxon>
        <taxon>Actinomycetes</taxon>
        <taxon>Kitasatosporales</taxon>
        <taxon>Streptomycetaceae</taxon>
        <taxon>Streptomyces</taxon>
    </lineage>
</organism>
<sequence>METNPTTRGRINWLLPAVYALAIVVAGAVFSGAAAGVTAAVGGVLLGLYYGFGNRLGLRR</sequence>
<protein>
    <submittedName>
        <fullName evidence="2">Uncharacterized protein</fullName>
    </submittedName>
</protein>
<comment type="caution">
    <text evidence="2">The sequence shown here is derived from an EMBL/GenBank/DDBJ whole genome shotgun (WGS) entry which is preliminary data.</text>
</comment>
<evidence type="ECO:0000256" key="1">
    <source>
        <dbReference type="SAM" id="Phobius"/>
    </source>
</evidence>
<proteinExistence type="predicted"/>